<comment type="caution">
    <text evidence="2">The sequence shown here is derived from an EMBL/GenBank/DDBJ whole genome shotgun (WGS) entry which is preliminary data.</text>
</comment>
<dbReference type="InterPro" id="IPR032710">
    <property type="entry name" value="NTF2-like_dom_sf"/>
</dbReference>
<protein>
    <recommendedName>
        <fullName evidence="4">Pathogen-related protein</fullName>
    </recommendedName>
</protein>
<dbReference type="EMBL" id="JAVXUO010001153">
    <property type="protein sequence ID" value="KAK2985453.1"/>
    <property type="molecule type" value="Genomic_DNA"/>
</dbReference>
<keyword evidence="3" id="KW-1185">Reference proteome</keyword>
<dbReference type="AlphaFoldDB" id="A0AA88UL02"/>
<evidence type="ECO:0008006" key="4">
    <source>
        <dbReference type="Google" id="ProtNLM"/>
    </source>
</evidence>
<dbReference type="Proteomes" id="UP001187471">
    <property type="component" value="Unassembled WGS sequence"/>
</dbReference>
<organism evidence="2 3">
    <name type="scientific">Escallonia rubra</name>
    <dbReference type="NCBI Taxonomy" id="112253"/>
    <lineage>
        <taxon>Eukaryota</taxon>
        <taxon>Viridiplantae</taxon>
        <taxon>Streptophyta</taxon>
        <taxon>Embryophyta</taxon>
        <taxon>Tracheophyta</taxon>
        <taxon>Spermatophyta</taxon>
        <taxon>Magnoliopsida</taxon>
        <taxon>eudicotyledons</taxon>
        <taxon>Gunneridae</taxon>
        <taxon>Pentapetalae</taxon>
        <taxon>asterids</taxon>
        <taxon>campanulids</taxon>
        <taxon>Escalloniales</taxon>
        <taxon>Escalloniaceae</taxon>
        <taxon>Escallonia</taxon>
    </lineage>
</organism>
<evidence type="ECO:0000256" key="1">
    <source>
        <dbReference type="SAM" id="MobiDB-lite"/>
    </source>
</evidence>
<evidence type="ECO:0000313" key="3">
    <source>
        <dbReference type="Proteomes" id="UP001187471"/>
    </source>
</evidence>
<reference evidence="2" key="1">
    <citation type="submission" date="2022-12" db="EMBL/GenBank/DDBJ databases">
        <title>Draft genome assemblies for two species of Escallonia (Escalloniales).</title>
        <authorList>
            <person name="Chanderbali A."/>
            <person name="Dervinis C."/>
            <person name="Anghel I."/>
            <person name="Soltis D."/>
            <person name="Soltis P."/>
            <person name="Zapata F."/>
        </authorList>
    </citation>
    <scope>NUCLEOTIDE SEQUENCE</scope>
    <source>
        <strain evidence="2">UCBG92.1500</strain>
        <tissue evidence="2">Leaf</tissue>
    </source>
</reference>
<dbReference type="PANTHER" id="PTHR31723:SF10">
    <property type="entry name" value="PATHOGEN-RELATED PROTEIN"/>
    <property type="match status" value="1"/>
</dbReference>
<dbReference type="PANTHER" id="PTHR31723">
    <property type="entry name" value="PATHOGENESIS-RELATED FAMILY PROTEIN"/>
    <property type="match status" value="1"/>
</dbReference>
<evidence type="ECO:0000313" key="2">
    <source>
        <dbReference type="EMBL" id="KAK2985453.1"/>
    </source>
</evidence>
<dbReference type="SUPFAM" id="SSF54427">
    <property type="entry name" value="NTF2-like"/>
    <property type="match status" value="1"/>
</dbReference>
<proteinExistence type="predicted"/>
<sequence>MEPLASDSDKYRSFLDAEEWRFGAPPNYDVVNKLFEEGRTKIWPPGSLEEEVQNLVKTWEMEMFHKVRPEDVKTCDVKNFRISVNDKYRSFLDAEEWRFGAPPNYDVVNKLFEEGRTKIWPPGSLEEEVQNLVKTWEMEMFHKVRPEDVKTCDVKNFRISVNGRKPLSLQEVAKIGGGYNNFLQTSLPEKLRCYDPAEETNDSSQKIFTTTFLRGFAVEILQVYSGPPVIVYKFRHWGFMEGPFKGHAPTGEKAEFIGMAIFEVSQSLFVFGRSGATADLASLGREAETAMVLPVSLESTGRMGGRCNNGPNLAAMPQKIAASWCDATGRKSSGLVAEEEGTLWIFSALLMLLPVDDRAHALMMAVEAASRRRYIYIYTKLIPSDHVLMQLNHESKVVKVEFFYDRGELLAGLIKGGSSEDSTSEMPSGCPFSKTT</sequence>
<feature type="region of interest" description="Disordered" evidence="1">
    <location>
        <begin position="417"/>
        <end position="436"/>
    </location>
</feature>
<accession>A0AA88UL02</accession>
<gene>
    <name evidence="2" type="ORF">RJ640_006749</name>
</gene>
<name>A0AA88UL02_9ASTE</name>
<dbReference type="InterPro" id="IPR053218">
    <property type="entry name" value="Pathogen-related_defense"/>
</dbReference>